<dbReference type="SUPFAM" id="SSF116734">
    <property type="entry name" value="DNA methylase specificity domain"/>
    <property type="match status" value="1"/>
</dbReference>
<evidence type="ECO:0000313" key="2">
    <source>
        <dbReference type="Proteomes" id="UP000192929"/>
    </source>
</evidence>
<dbReference type="Proteomes" id="UP000192929">
    <property type="component" value="Unassembled WGS sequence"/>
</dbReference>
<dbReference type="EMBL" id="FXAC01000037">
    <property type="protein sequence ID" value="SMF34778.1"/>
    <property type="molecule type" value="Genomic_DNA"/>
</dbReference>
<protein>
    <recommendedName>
        <fullName evidence="3">Type I restriction modification DNA specificity domain-containing protein</fullName>
    </recommendedName>
</protein>
<evidence type="ECO:0008006" key="3">
    <source>
        <dbReference type="Google" id="ProtNLM"/>
    </source>
</evidence>
<gene>
    <name evidence="1" type="ORF">SAMN06296028_1371</name>
</gene>
<dbReference type="AlphaFoldDB" id="A0A1X7EJW7"/>
<keyword evidence="2" id="KW-1185">Reference proteome</keyword>
<name>A0A1X7EJW7_9MICC</name>
<reference evidence="2" key="1">
    <citation type="submission" date="2017-04" db="EMBL/GenBank/DDBJ databases">
        <authorList>
            <person name="Varghese N."/>
            <person name="Submissions S."/>
        </authorList>
    </citation>
    <scope>NUCLEOTIDE SEQUENCE [LARGE SCALE GENOMIC DNA]</scope>
    <source>
        <strain evidence="2">NIO-1021</strain>
    </source>
</reference>
<proteinExistence type="predicted"/>
<sequence>MPYAVWDGALAEMPLFIPPEETIERFENECAPLVELVRDQLFQSTKLQTLRDALLPDLVSGRIRVLAEEGAA</sequence>
<evidence type="ECO:0000313" key="1">
    <source>
        <dbReference type="EMBL" id="SMF34778.1"/>
    </source>
</evidence>
<organism evidence="1 2">
    <name type="scientific">Kocuria marina subsp. indica</name>
    <dbReference type="NCBI Taxonomy" id="1049583"/>
    <lineage>
        <taxon>Bacteria</taxon>
        <taxon>Bacillati</taxon>
        <taxon>Actinomycetota</taxon>
        <taxon>Actinomycetes</taxon>
        <taxon>Micrococcales</taxon>
        <taxon>Micrococcaceae</taxon>
        <taxon>Kocuria</taxon>
    </lineage>
</organism>
<accession>A0A1X7EJW7</accession>